<organism evidence="1 2">
    <name type="scientific">Paraburkholderia youngii</name>
    <dbReference type="NCBI Taxonomy" id="2782701"/>
    <lineage>
        <taxon>Bacteria</taxon>
        <taxon>Pseudomonadati</taxon>
        <taxon>Pseudomonadota</taxon>
        <taxon>Betaproteobacteria</taxon>
        <taxon>Burkholderiales</taxon>
        <taxon>Burkholderiaceae</taxon>
        <taxon>Paraburkholderia</taxon>
    </lineage>
</organism>
<keyword evidence="2" id="KW-1185">Reference proteome</keyword>
<protein>
    <submittedName>
        <fullName evidence="1">Uncharacterized protein</fullName>
    </submittedName>
</protein>
<name>A0ABX2NQ40_9BURK</name>
<comment type="caution">
    <text evidence="1">The sequence shown here is derived from an EMBL/GenBank/DDBJ whole genome shotgun (WGS) entry which is preliminary data.</text>
</comment>
<evidence type="ECO:0000313" key="1">
    <source>
        <dbReference type="EMBL" id="NVI06346.1"/>
    </source>
</evidence>
<evidence type="ECO:0000313" key="2">
    <source>
        <dbReference type="Proteomes" id="UP000821598"/>
    </source>
</evidence>
<gene>
    <name evidence="1" type="ORF">FSB64_21760</name>
</gene>
<reference evidence="1 2" key="1">
    <citation type="submission" date="2019-08" db="EMBL/GenBank/DDBJ databases">
        <title>Paraburkholderia simonii sp. nov. and P. youngii sp. nov. Brazilian and Mexican Mimosa-associated rhizobia.</title>
        <authorList>
            <person name="Mavima L."/>
            <person name="Beukes C.W."/>
            <person name="Palmer M."/>
            <person name="De Meyer S.E."/>
            <person name="James E.K."/>
            <person name="Maluk M."/>
            <person name="Avontuur J.R."/>
            <person name="Chan W.Y."/>
            <person name="Venter S.N."/>
            <person name="Steenkamp E.T."/>
        </authorList>
    </citation>
    <scope>NUCLEOTIDE SEQUENCE [LARGE SCALE GENOMIC DNA]</scope>
    <source>
        <strain evidence="1 2">JPY454</strain>
    </source>
</reference>
<accession>A0ABX2NQ40</accession>
<dbReference type="Proteomes" id="UP000821598">
    <property type="component" value="Unassembled WGS sequence"/>
</dbReference>
<dbReference type="EMBL" id="VOMC01000023">
    <property type="protein sequence ID" value="NVI06346.1"/>
    <property type="molecule type" value="Genomic_DNA"/>
</dbReference>
<proteinExistence type="predicted"/>
<sequence>MAEIVLIQPETTLIVVAAFGIVKTAPRTSQSPGVSEMLVTLAAVPVVSETGVLEFVAQADGDPPFVTCAQMNSPSLPAFALSFVVVPTMPAVLDGVIVLVACSVVNLPAAAVVPPIAGGDAR</sequence>
<dbReference type="RefSeq" id="WP_176367809.1">
    <property type="nucleotide sequence ID" value="NZ_VOMC01000023.1"/>
</dbReference>